<comment type="caution">
    <text evidence="1">The sequence shown here is derived from an EMBL/GenBank/DDBJ whole genome shotgun (WGS) entry which is preliminary data.</text>
</comment>
<organism evidence="1 2">
    <name type="scientific">Vaccinium darrowii</name>
    <dbReference type="NCBI Taxonomy" id="229202"/>
    <lineage>
        <taxon>Eukaryota</taxon>
        <taxon>Viridiplantae</taxon>
        <taxon>Streptophyta</taxon>
        <taxon>Embryophyta</taxon>
        <taxon>Tracheophyta</taxon>
        <taxon>Spermatophyta</taxon>
        <taxon>Magnoliopsida</taxon>
        <taxon>eudicotyledons</taxon>
        <taxon>Gunneridae</taxon>
        <taxon>Pentapetalae</taxon>
        <taxon>asterids</taxon>
        <taxon>Ericales</taxon>
        <taxon>Ericaceae</taxon>
        <taxon>Vaccinioideae</taxon>
        <taxon>Vaccinieae</taxon>
        <taxon>Vaccinium</taxon>
    </lineage>
</organism>
<evidence type="ECO:0000313" key="2">
    <source>
        <dbReference type="Proteomes" id="UP000828048"/>
    </source>
</evidence>
<sequence length="289" mass="31922">MRIRKHAKLNGLSLTTAAPSGCSPDLTPRSTSSRLLQHNSPHICQLNQSPWDLLSFPPDSPSSPFQVVDGEESNYTANGSSGNSLGAVESVASMRLSVNVEDKNVNRDKNGIELGFGNGGTISYRKTVGKSWQCKKEASKGHSLSQHHLLLPSAKKSEKPPVVVVAAATNPIRRRGRPRKVQPPPPPPPPPATANPYEFYYYSGFGPRWGKKRGVRDVPKSESVEEEEEEIVREIVPQHSSLSSSSSEIDSVEFDYIEDDDDEDKEDKRNVKKRRGRKPIKARSLKSLM</sequence>
<dbReference type="EMBL" id="CM037157">
    <property type="protein sequence ID" value="KAH7850285.1"/>
    <property type="molecule type" value="Genomic_DNA"/>
</dbReference>
<proteinExistence type="predicted"/>
<dbReference type="Proteomes" id="UP000828048">
    <property type="component" value="Chromosome 7"/>
</dbReference>
<protein>
    <submittedName>
        <fullName evidence="1">Uncharacterized protein</fullName>
    </submittedName>
</protein>
<evidence type="ECO:0000313" key="1">
    <source>
        <dbReference type="EMBL" id="KAH7850285.1"/>
    </source>
</evidence>
<reference evidence="1 2" key="1">
    <citation type="journal article" date="2021" name="Hortic Res">
        <title>High-quality reference genome and annotation aids understanding of berry development for evergreen blueberry (Vaccinium darrowii).</title>
        <authorList>
            <person name="Yu J."/>
            <person name="Hulse-Kemp A.M."/>
            <person name="Babiker E."/>
            <person name="Staton M."/>
        </authorList>
    </citation>
    <scope>NUCLEOTIDE SEQUENCE [LARGE SCALE GENOMIC DNA]</scope>
    <source>
        <strain evidence="2">cv. NJ 8807/NJ 8810</strain>
        <tissue evidence="1">Young leaf</tissue>
    </source>
</reference>
<keyword evidence="2" id="KW-1185">Reference proteome</keyword>
<accession>A0ACB7Y9P0</accession>
<name>A0ACB7Y9P0_9ERIC</name>
<gene>
    <name evidence="1" type="ORF">Vadar_030415</name>
</gene>